<feature type="domain" description="AAA" evidence="2">
    <location>
        <begin position="7"/>
        <end position="181"/>
    </location>
</feature>
<dbReference type="InterPro" id="IPR050678">
    <property type="entry name" value="DNA_Partitioning_ATPase"/>
</dbReference>
<dbReference type="PIRSF" id="PIRSF009320">
    <property type="entry name" value="Nuc_binding_HP_1000"/>
    <property type="match status" value="1"/>
</dbReference>
<dbReference type="Gene3D" id="3.40.50.300">
    <property type="entry name" value="P-loop containing nucleotide triphosphate hydrolases"/>
    <property type="match status" value="1"/>
</dbReference>
<dbReference type="InterPro" id="IPR027417">
    <property type="entry name" value="P-loop_NTPase"/>
</dbReference>
<dbReference type="CDD" id="cd02042">
    <property type="entry name" value="ParAB_family"/>
    <property type="match status" value="1"/>
</dbReference>
<evidence type="ECO:0000256" key="1">
    <source>
        <dbReference type="ARBA" id="ARBA00006976"/>
    </source>
</evidence>
<comment type="similarity">
    <text evidence="1">Belongs to the ParA family.</text>
</comment>
<reference evidence="3 4" key="1">
    <citation type="submission" date="2020-10" db="EMBL/GenBank/DDBJ databases">
        <title>Ca. Dormibacterota MAGs.</title>
        <authorList>
            <person name="Montgomery K."/>
        </authorList>
    </citation>
    <scope>NUCLEOTIDE SEQUENCE [LARGE SCALE GENOMIC DNA]</scope>
    <source>
        <strain evidence="3">SC8811_S16_3</strain>
    </source>
</reference>
<sequence>MLISSPRVIAIVNQKGGVGKTTTALNLGAAIAERGSPVLLIDLDPQANCTSGLGLDPRRARRTVYDLLAGEARVDEVAIATAVGDLWLVPSTSSLAGAEIELASQPHREGRLRQALGDLAGGFGYVLIDCPPSLGLLTLNGLVAATEMLVPLQCEFFALEGLAHLLETQQLVRMRLNQRLELGGIVMTQFDARTILAWEVLADVRSSYSDKLYGTLIPRNVRVSEASSHGQPVTMYDPLCRGSQAYRQLAEEVMST</sequence>
<protein>
    <submittedName>
        <fullName evidence="3">ParA family protein</fullName>
    </submittedName>
</protein>
<dbReference type="FunFam" id="3.40.50.300:FF:000285">
    <property type="entry name" value="Sporulation initiation inhibitor Soj"/>
    <property type="match status" value="1"/>
</dbReference>
<dbReference type="Pfam" id="PF13614">
    <property type="entry name" value="AAA_31"/>
    <property type="match status" value="1"/>
</dbReference>
<dbReference type="Proteomes" id="UP000620075">
    <property type="component" value="Unassembled WGS sequence"/>
</dbReference>
<evidence type="ECO:0000313" key="4">
    <source>
        <dbReference type="Proteomes" id="UP000620075"/>
    </source>
</evidence>
<name>A0A934NBP7_9BACT</name>
<evidence type="ECO:0000313" key="3">
    <source>
        <dbReference type="EMBL" id="MBJ7602661.1"/>
    </source>
</evidence>
<dbReference type="InterPro" id="IPR025669">
    <property type="entry name" value="AAA_dom"/>
</dbReference>
<organism evidence="3 4">
    <name type="scientific">Candidatus Dormiibacter inghamiae</name>
    <dbReference type="NCBI Taxonomy" id="3127013"/>
    <lineage>
        <taxon>Bacteria</taxon>
        <taxon>Bacillati</taxon>
        <taxon>Candidatus Dormiibacterota</taxon>
        <taxon>Candidatus Dormibacteria</taxon>
        <taxon>Candidatus Dormibacterales</taxon>
        <taxon>Candidatus Dormibacteraceae</taxon>
        <taxon>Candidatus Dormiibacter</taxon>
    </lineage>
</organism>
<dbReference type="RefSeq" id="WP_338177377.1">
    <property type="nucleotide sequence ID" value="NZ_JAEKNQ010000021.1"/>
</dbReference>
<proteinExistence type="inferred from homology"/>
<comment type="caution">
    <text evidence="3">The sequence shown here is derived from an EMBL/GenBank/DDBJ whole genome shotgun (WGS) entry which is preliminary data.</text>
</comment>
<dbReference type="PANTHER" id="PTHR13696">
    <property type="entry name" value="P-LOOP CONTAINING NUCLEOSIDE TRIPHOSPHATE HYDROLASE"/>
    <property type="match status" value="1"/>
</dbReference>
<evidence type="ECO:0000259" key="2">
    <source>
        <dbReference type="Pfam" id="PF13614"/>
    </source>
</evidence>
<dbReference type="AlphaFoldDB" id="A0A934NBP7"/>
<dbReference type="PANTHER" id="PTHR13696:SF52">
    <property type="entry name" value="PARA FAMILY PROTEIN CT_582"/>
    <property type="match status" value="1"/>
</dbReference>
<gene>
    <name evidence="3" type="ORF">JF888_05640</name>
</gene>
<dbReference type="SUPFAM" id="SSF52540">
    <property type="entry name" value="P-loop containing nucleoside triphosphate hydrolases"/>
    <property type="match status" value="1"/>
</dbReference>
<accession>A0A934NBP7</accession>
<dbReference type="EMBL" id="JAEKNQ010000021">
    <property type="protein sequence ID" value="MBJ7602661.1"/>
    <property type="molecule type" value="Genomic_DNA"/>
</dbReference>